<feature type="region of interest" description="Disordered" evidence="1">
    <location>
        <begin position="1"/>
        <end position="21"/>
    </location>
</feature>
<name>R0FZK6_9BRAS</name>
<evidence type="ECO:0000313" key="2">
    <source>
        <dbReference type="EMBL" id="EOA28261.1"/>
    </source>
</evidence>
<feature type="compositionally biased region" description="Basic residues" evidence="1">
    <location>
        <begin position="1"/>
        <end position="10"/>
    </location>
</feature>
<sequence>MRNQKNRTQKPRSLATTSLTQHRFDRPVTYLPIIETESHNNKSRRRKLKIEAFSSDDKSKNRRRRWIDFDKKTN</sequence>
<organism evidence="2 3">
    <name type="scientific">Capsella rubella</name>
    <dbReference type="NCBI Taxonomy" id="81985"/>
    <lineage>
        <taxon>Eukaryota</taxon>
        <taxon>Viridiplantae</taxon>
        <taxon>Streptophyta</taxon>
        <taxon>Embryophyta</taxon>
        <taxon>Tracheophyta</taxon>
        <taxon>Spermatophyta</taxon>
        <taxon>Magnoliopsida</taxon>
        <taxon>eudicotyledons</taxon>
        <taxon>Gunneridae</taxon>
        <taxon>Pentapetalae</taxon>
        <taxon>rosids</taxon>
        <taxon>malvids</taxon>
        <taxon>Brassicales</taxon>
        <taxon>Brassicaceae</taxon>
        <taxon>Camelineae</taxon>
        <taxon>Capsella</taxon>
    </lineage>
</organism>
<evidence type="ECO:0000256" key="1">
    <source>
        <dbReference type="SAM" id="MobiDB-lite"/>
    </source>
</evidence>
<reference evidence="3" key="1">
    <citation type="journal article" date="2013" name="Nat. Genet.">
        <title>The Capsella rubella genome and the genomic consequences of rapid mating system evolution.</title>
        <authorList>
            <person name="Slotte T."/>
            <person name="Hazzouri K.M."/>
            <person name="Agren J.A."/>
            <person name="Koenig D."/>
            <person name="Maumus F."/>
            <person name="Guo Y.L."/>
            <person name="Steige K."/>
            <person name="Platts A.E."/>
            <person name="Escobar J.S."/>
            <person name="Newman L.K."/>
            <person name="Wang W."/>
            <person name="Mandakova T."/>
            <person name="Vello E."/>
            <person name="Smith L.M."/>
            <person name="Henz S.R."/>
            <person name="Steffen J."/>
            <person name="Takuno S."/>
            <person name="Brandvain Y."/>
            <person name="Coop G."/>
            <person name="Andolfatto P."/>
            <person name="Hu T.T."/>
            <person name="Blanchette M."/>
            <person name="Clark R.M."/>
            <person name="Quesneville H."/>
            <person name="Nordborg M."/>
            <person name="Gaut B.S."/>
            <person name="Lysak M.A."/>
            <person name="Jenkins J."/>
            <person name="Grimwood J."/>
            <person name="Chapman J."/>
            <person name="Prochnik S."/>
            <person name="Shu S."/>
            <person name="Rokhsar D."/>
            <person name="Schmutz J."/>
            <person name="Weigel D."/>
            <person name="Wright S.I."/>
        </authorList>
    </citation>
    <scope>NUCLEOTIDE SEQUENCE [LARGE SCALE GENOMIC DNA]</scope>
    <source>
        <strain evidence="3">cv. Monte Gargano</strain>
    </source>
</reference>
<dbReference type="EMBL" id="KB870808">
    <property type="protein sequence ID" value="EOA28261.1"/>
    <property type="molecule type" value="Genomic_DNA"/>
</dbReference>
<evidence type="ECO:0000313" key="3">
    <source>
        <dbReference type="Proteomes" id="UP000029121"/>
    </source>
</evidence>
<dbReference type="Proteomes" id="UP000029121">
    <property type="component" value="Unassembled WGS sequence"/>
</dbReference>
<feature type="region of interest" description="Disordered" evidence="1">
    <location>
        <begin position="53"/>
        <end position="74"/>
    </location>
</feature>
<accession>R0FZK6</accession>
<proteinExistence type="predicted"/>
<gene>
    <name evidence="2" type="ORF">CARUB_v10024455mg</name>
</gene>
<dbReference type="AlphaFoldDB" id="R0FZK6"/>
<keyword evidence="3" id="KW-1185">Reference proteome</keyword>
<protein>
    <submittedName>
        <fullName evidence="2">Uncharacterized protein</fullName>
    </submittedName>
</protein>